<dbReference type="Pfam" id="PF03737">
    <property type="entry name" value="RraA-like"/>
    <property type="match status" value="1"/>
</dbReference>
<comment type="caution">
    <text evidence="6">The sequence shown here is derived from an EMBL/GenBank/DDBJ whole genome shotgun (WGS) entry which is preliminary data.</text>
</comment>
<evidence type="ECO:0000313" key="7">
    <source>
        <dbReference type="Proteomes" id="UP000585437"/>
    </source>
</evidence>
<evidence type="ECO:0000256" key="3">
    <source>
        <dbReference type="ARBA" id="ARBA00029596"/>
    </source>
</evidence>
<sequence>MQSPSDIKDITRPPRALCDALARIGTATASSELSLMGIRDPQIRGPQPLNHGRSVAGPAVTLQCMPKREDLYGANEYDNPEVQLHRHVLYPAQAGDMVVVDARGDMASGIFGEMMLTFLAGRGGAGIVVDGCIRDSAKAKELDLGIWVRGVTPNYHAQTNLIPFAVNVPVACGGVLVMPGDIIVADDDGVIVVPVALAPEVIERSSEHAEWEEFARIRLSEGGDLRKYYPLTEGVRDEYLAWRDAQASRL</sequence>
<proteinExistence type="predicted"/>
<keyword evidence="5" id="KW-0479">Metal-binding</keyword>
<dbReference type="PANTHER" id="PTHR33254:SF4">
    <property type="entry name" value="4-HYDROXY-4-METHYL-2-OXOGLUTARATE ALDOLASE 3-RELATED"/>
    <property type="match status" value="1"/>
</dbReference>
<evidence type="ECO:0000313" key="6">
    <source>
        <dbReference type="EMBL" id="MBB6511061.1"/>
    </source>
</evidence>
<feature type="binding site" evidence="5">
    <location>
        <position position="135"/>
    </location>
    <ligand>
        <name>Mg(2+)</name>
        <dbReference type="ChEBI" id="CHEBI:18420"/>
    </ligand>
</feature>
<dbReference type="Proteomes" id="UP000585437">
    <property type="component" value="Unassembled WGS sequence"/>
</dbReference>
<dbReference type="CDD" id="cd16841">
    <property type="entry name" value="RraA_family"/>
    <property type="match status" value="1"/>
</dbReference>
<dbReference type="InterPro" id="IPR005493">
    <property type="entry name" value="RraA/RraA-like"/>
</dbReference>
<dbReference type="EMBL" id="JACHBU010000016">
    <property type="protein sequence ID" value="MBB6511061.1"/>
    <property type="molecule type" value="Genomic_DNA"/>
</dbReference>
<keyword evidence="7" id="KW-1185">Reference proteome</keyword>
<protein>
    <recommendedName>
        <fullName evidence="2">Putative 4-hydroxy-4-methyl-2-oxoglutarate aldolase</fullName>
    </recommendedName>
    <alternativeName>
        <fullName evidence="3">Regulator of ribonuclease activity homolog</fullName>
    </alternativeName>
    <alternativeName>
        <fullName evidence="4">RraA-like protein</fullName>
    </alternativeName>
</protein>
<gene>
    <name evidence="6" type="ORF">F4695_004458</name>
</gene>
<dbReference type="Gene3D" id="3.50.30.40">
    <property type="entry name" value="Ribonuclease E inhibitor RraA/RraA-like"/>
    <property type="match status" value="1"/>
</dbReference>
<feature type="binding site" evidence="5">
    <location>
        <begin position="112"/>
        <end position="115"/>
    </location>
    <ligand>
        <name>substrate</name>
    </ligand>
</feature>
<dbReference type="GO" id="GO:0046872">
    <property type="term" value="F:metal ion binding"/>
    <property type="evidence" value="ECO:0007669"/>
    <property type="project" value="UniProtKB-KW"/>
</dbReference>
<dbReference type="InterPro" id="IPR036704">
    <property type="entry name" value="RraA/RraA-like_sf"/>
</dbReference>
<evidence type="ECO:0000256" key="5">
    <source>
        <dbReference type="PIRSR" id="PIRSR605493-1"/>
    </source>
</evidence>
<dbReference type="PANTHER" id="PTHR33254">
    <property type="entry name" value="4-HYDROXY-4-METHYL-2-OXOGLUTARATE ALDOLASE 3-RELATED"/>
    <property type="match status" value="1"/>
</dbReference>
<organism evidence="6 7">
    <name type="scientific">Rhizobium soli</name>
    <dbReference type="NCBI Taxonomy" id="424798"/>
    <lineage>
        <taxon>Bacteria</taxon>
        <taxon>Pseudomonadati</taxon>
        <taxon>Pseudomonadota</taxon>
        <taxon>Alphaproteobacteria</taxon>
        <taxon>Hyphomicrobiales</taxon>
        <taxon>Rhizobiaceae</taxon>
        <taxon>Rhizobium/Agrobacterium group</taxon>
        <taxon>Rhizobium</taxon>
    </lineage>
</organism>
<evidence type="ECO:0000256" key="4">
    <source>
        <dbReference type="ARBA" id="ARBA00030169"/>
    </source>
</evidence>
<dbReference type="NCBIfam" id="NF006093">
    <property type="entry name" value="PRK08245.1"/>
    <property type="match status" value="1"/>
</dbReference>
<name>A0A7X0JQK3_9HYPH</name>
<keyword evidence="5" id="KW-0460">Magnesium</keyword>
<accession>A0A7X0JQK3</accession>
<dbReference type="AlphaFoldDB" id="A0A7X0JQK3"/>
<dbReference type="SUPFAM" id="SSF89562">
    <property type="entry name" value="RraA-like"/>
    <property type="match status" value="1"/>
</dbReference>
<feature type="binding site" evidence="5">
    <location>
        <position position="134"/>
    </location>
    <ligand>
        <name>substrate</name>
    </ligand>
</feature>
<evidence type="ECO:0000256" key="2">
    <source>
        <dbReference type="ARBA" id="ARBA00016549"/>
    </source>
</evidence>
<evidence type="ECO:0000256" key="1">
    <source>
        <dbReference type="ARBA" id="ARBA00001968"/>
    </source>
</evidence>
<reference evidence="6 7" key="1">
    <citation type="submission" date="2020-08" db="EMBL/GenBank/DDBJ databases">
        <title>The Agave Microbiome: Exploring the role of microbial communities in plant adaptations to desert environments.</title>
        <authorList>
            <person name="Partida-Martinez L.P."/>
        </authorList>
    </citation>
    <scope>NUCLEOTIDE SEQUENCE [LARGE SCALE GENOMIC DNA]</scope>
    <source>
        <strain evidence="6 7">AS3.12</strain>
    </source>
</reference>
<comment type="cofactor">
    <cofactor evidence="1">
        <name>a divalent metal cation</name>
        <dbReference type="ChEBI" id="CHEBI:60240"/>
    </cofactor>
</comment>
<comment type="cofactor">
    <cofactor evidence="5">
        <name>Mg(2+)</name>
        <dbReference type="ChEBI" id="CHEBI:18420"/>
    </cofactor>
</comment>
<dbReference type="RefSeq" id="WP_184656074.1">
    <property type="nucleotide sequence ID" value="NZ_JACHBU010000016.1"/>
</dbReference>